<feature type="compositionally biased region" description="Polar residues" evidence="2">
    <location>
        <begin position="808"/>
        <end position="818"/>
    </location>
</feature>
<dbReference type="OrthoDB" id="6022783at2759"/>
<feature type="region of interest" description="Disordered" evidence="2">
    <location>
        <begin position="526"/>
        <end position="588"/>
    </location>
</feature>
<feature type="compositionally biased region" description="Polar residues" evidence="2">
    <location>
        <begin position="705"/>
        <end position="717"/>
    </location>
</feature>
<sequence>MIARAMKESYDTIGKVLLSNKRKHQEGGTNEFGHNALHRAVINDEERTIQKLVANGIDIEEKDSLGFTATQLAIILGKEYLLPYLNGEVIDFETSLPSLSSGSHHRRSSVTSQTSSISSISSIRSRVHSLLQKQRARTISSDDCSAEYGDTPWCKIQNENGRRRLENLGSEPTISKTCQENVKNTKSTSQNKQPLIVKLPENTNNENSDGLDKEGKNRQPIKISTSKFNLDNLENESNLSLDMNEKENNSERFVESQIESNIDIKNSIFSNSNSAETSYKNSADAQNDIHSTLILTTNRMENKMIRSKNDTVSKSTLYEEKTNEQRMPEAEGHHQTAVNDRKMTLISNERDDNLLTIDTGLTCLQRSGLDITQSECVDLNNNNIVEKRACLLQTEVILDAKRVNILYGSPHDSCDVAEDHLTQNEQFCSLLKSSTKDTTKTAFELALKAACPQTEEKRGEGDKNKCCYNRNYPIKNVNKIYRGHTKNLLKRSLSWPLVCSECVHIMDEWEVWDLAVDEKALNDFETSEQQENHVNDNESNISSSGTEETKEIERSIERSTRVSVRRSFHGDSSLDLTSTSPGPQEDSALEEVSITYVFKERTKSNDNLLTKSYDHSLSSTPRRNKFSFRQSLRERLSLNFNNNNEKPNSSGEEREETTTKLNIKDRVLSRLTSRSTLTAENQTNMISRSRSMEHLRQHQKDDNFGKSSGRNSSLSEAQSKRHFSATRSDLTSVGLHSDEEDDQINVFLDSSDDHLDSTKNFENSDQFTVQNSSTPKKSIDRSHSYTDIKKIKNNHGGEDIYLLSVPTKTSRNNSISRSKSLENVHHQKMMPTKPEDRSTSPNRSPVLRRPKARTYSDSLKLDSGYFSPDDLRKDSEGNTPTETKTPSYTITFTPEKSNSDESQHTSNHTTPSIAQGLASMIPLGVGETMLDGHNTDNIIHNVESVHSVEEHGTFNLKLEEHQHDFELSFTEEEEYVDIDFVYEDEEPTMESREEREGDSIEEEHSDGELINDVIDDHSHNAENEEDEGYKNFEKGLREGQKAIDETDCPKYRLLNPNLTPLQIRVHSPNGSLDEDGFQIMHSTDPNINHEDPSFESVEEENESPGSSSPERRRTSSNECQSPFEDSIQSFEAHERECASTAPGTPVDISFGDDFDVIEDGNDRRMTLALLDYLPPINEDVEEANSNCGASVDEGDEDLPLAITAPENDEHKRTLSAENLRLHNQENGQEPVKKTILEDFLSTGASSPDPVFKDEINNNKDNTSEKELALDTPDSTITRPIKDATSDENQTLKSGSDDKQKGDVIIVEEQIVVTEEVIHLEGRPPSPVPDILVEEVQISDEKDDEDDNTTLILKQQNADFTSRYTLTDVSDLDSDEELDDLEPPATSKEAVKPVADSLDDNLPNEPEPQADDQQSSSAQNTIANPTDQIVTTTTEDEVTAHEQLTTIDPKIPQQQPNETSATHESEDTPELSQPLVSTEPIDFNHQTTDDTRELTLDSEVTSSNDSEATEMVKTSLSPDKRPHELSLDDSISSEQSVDKIPLSPAVDMSILTEDIKEAEVSTLPEPTLSSYASIGSIENNAKDDTQTETNEELEKKNSELNIHNNDVNETPEPQNPEEIQESQPVNESLNKESIPTSVSDESETEQTEPNEENCNNVDETNKVLENPEIDNKNLESLGEHQKLPLIETINLISDDNEDQDQVSELSQQTLQIKHMPRQQTIEDAILSNQMKQDQPSLKRDPSLAWDDYQTNYIEDDYYDQDNKVDSKLDDNTTVSNPVESLVSKLDGSENVIEEKLDSKLSDNVAITENEEDKNNDSCSSENALEMYESVENESVISEEVLSTPSDDKEVEPIQTSEGISSTPEPTKLTPEEMEGLLTELEDNQISTITRILRFKDHHQCTHLLKKKIHNTNVYTIYYLHLSTSEFDHDQTDNGFKLYELLSHQDMDQFALVLNDLLCYLGVIKSEHPVPNNINVKTLLRYLTQLIQHNDLDAHTIQTFVYFLIKPSENLSKHHKERVEFVEACYHAEMRALSQDTANIDSLMNRAFEKLSTYLVHLDKERSKEITKEHIIQKITDENFNQFAIGAFMFMGLLKSEEHVATTNDLSAPLYLLDYILESMETLPKSSYYILTAFLGEKLSRKYKFCNKQRITLYNKLMNK</sequence>
<dbReference type="PROSITE" id="PS50088">
    <property type="entry name" value="ANK_REPEAT"/>
    <property type="match status" value="1"/>
</dbReference>
<feature type="compositionally biased region" description="Basic and acidic residues" evidence="2">
    <location>
        <begin position="690"/>
        <end position="704"/>
    </location>
</feature>
<feature type="region of interest" description="Disordered" evidence="2">
    <location>
        <begin position="1338"/>
        <end position="1543"/>
    </location>
</feature>
<feature type="compositionally biased region" description="Polar residues" evidence="2">
    <location>
        <begin position="1441"/>
        <end position="1459"/>
    </location>
</feature>
<feature type="compositionally biased region" description="Basic and acidic residues" evidence="2">
    <location>
        <begin position="547"/>
        <end position="560"/>
    </location>
</feature>
<feature type="compositionally biased region" description="Basic and acidic residues" evidence="2">
    <location>
        <begin position="1250"/>
        <end position="1268"/>
    </location>
</feature>
<feature type="region of interest" description="Disordered" evidence="2">
    <location>
        <begin position="637"/>
        <end position="736"/>
    </location>
</feature>
<proteinExistence type="predicted"/>
<feature type="compositionally biased region" description="Acidic residues" evidence="2">
    <location>
        <begin position="1338"/>
        <end position="1347"/>
    </location>
</feature>
<feature type="compositionally biased region" description="Polar residues" evidence="2">
    <location>
        <begin position="1348"/>
        <end position="1367"/>
    </location>
</feature>
<feature type="compositionally biased region" description="Polar residues" evidence="2">
    <location>
        <begin position="180"/>
        <end position="193"/>
    </location>
</feature>
<evidence type="ECO:0000256" key="1">
    <source>
        <dbReference type="PROSITE-ProRule" id="PRU00023"/>
    </source>
</evidence>
<feature type="region of interest" description="Disordered" evidence="2">
    <location>
        <begin position="97"/>
        <end position="117"/>
    </location>
</feature>
<evidence type="ECO:0000313" key="3">
    <source>
        <dbReference type="EnsemblMetazoa" id="CLYHEMP002924.1"/>
    </source>
</evidence>
<feature type="compositionally biased region" description="Polar residues" evidence="2">
    <location>
        <begin position="1852"/>
        <end position="1863"/>
    </location>
</feature>
<dbReference type="InterPro" id="IPR002110">
    <property type="entry name" value="Ankyrin_rpt"/>
</dbReference>
<feature type="compositionally biased region" description="Polar residues" evidence="2">
    <location>
        <begin position="760"/>
        <end position="776"/>
    </location>
</feature>
<feature type="region of interest" description="Disordered" evidence="2">
    <location>
        <begin position="757"/>
        <end position="781"/>
    </location>
</feature>
<feature type="compositionally biased region" description="Polar residues" evidence="2">
    <location>
        <begin position="1600"/>
        <end position="1611"/>
    </location>
</feature>
<feature type="compositionally biased region" description="Polar residues" evidence="2">
    <location>
        <begin position="537"/>
        <end position="546"/>
    </location>
</feature>
<reference evidence="3" key="1">
    <citation type="submission" date="2021-01" db="UniProtKB">
        <authorList>
            <consortium name="EnsemblMetazoa"/>
        </authorList>
    </citation>
    <scope>IDENTIFICATION</scope>
</reference>
<feature type="compositionally biased region" description="Polar residues" evidence="2">
    <location>
        <begin position="1620"/>
        <end position="1638"/>
    </location>
</feature>
<dbReference type="Gene3D" id="1.25.40.20">
    <property type="entry name" value="Ankyrin repeat-containing domain"/>
    <property type="match status" value="1"/>
</dbReference>
<dbReference type="GO" id="GO:0007165">
    <property type="term" value="P:signal transduction"/>
    <property type="evidence" value="ECO:0007669"/>
    <property type="project" value="InterPro"/>
</dbReference>
<feature type="compositionally biased region" description="Acidic residues" evidence="2">
    <location>
        <begin position="1639"/>
        <end position="1650"/>
    </location>
</feature>
<feature type="compositionally biased region" description="Polar residues" evidence="2">
    <location>
        <begin position="877"/>
        <end position="896"/>
    </location>
</feature>
<evidence type="ECO:0000313" key="4">
    <source>
        <dbReference type="Proteomes" id="UP000594262"/>
    </source>
</evidence>
<feature type="region of interest" description="Disordered" evidence="2">
    <location>
        <begin position="1064"/>
        <end position="1124"/>
    </location>
</feature>
<keyword evidence="4" id="KW-1185">Reference proteome</keyword>
<feature type="region of interest" description="Disordered" evidence="2">
    <location>
        <begin position="1556"/>
        <end position="1661"/>
    </location>
</feature>
<dbReference type="SUPFAM" id="SSF48403">
    <property type="entry name" value="Ankyrin repeat"/>
    <property type="match status" value="1"/>
</dbReference>
<feature type="region of interest" description="Disordered" evidence="2">
    <location>
        <begin position="1840"/>
        <end position="1867"/>
    </location>
</feature>
<dbReference type="EnsemblMetazoa" id="CLYHEMT002924.1">
    <property type="protein sequence ID" value="CLYHEMP002924.1"/>
    <property type="gene ID" value="CLYHEMG002924"/>
</dbReference>
<feature type="compositionally biased region" description="Acidic residues" evidence="2">
    <location>
        <begin position="1369"/>
        <end position="1381"/>
    </location>
</feature>
<dbReference type="Gene3D" id="1.25.40.200">
    <property type="entry name" value="Ran-GTPase activating protein 1, C-terminal domain"/>
    <property type="match status" value="2"/>
</dbReference>
<dbReference type="Proteomes" id="UP000594262">
    <property type="component" value="Unplaced"/>
</dbReference>
<keyword evidence="1" id="KW-0040">ANK repeat</keyword>
<protein>
    <submittedName>
        <fullName evidence="3">Uncharacterized protein</fullName>
    </submittedName>
</protein>
<feature type="compositionally biased region" description="Polar residues" evidence="2">
    <location>
        <begin position="1497"/>
        <end position="1516"/>
    </location>
</feature>
<feature type="repeat" description="ANK" evidence="1">
    <location>
        <begin position="32"/>
        <end position="64"/>
    </location>
</feature>
<feature type="region of interest" description="Disordered" evidence="2">
    <location>
        <begin position="1242"/>
        <end position="1300"/>
    </location>
</feature>
<feature type="compositionally biased region" description="Polar residues" evidence="2">
    <location>
        <begin position="1419"/>
        <end position="1432"/>
    </location>
</feature>
<feature type="compositionally biased region" description="Polar residues" evidence="2">
    <location>
        <begin position="670"/>
        <end position="689"/>
    </location>
</feature>
<dbReference type="InterPro" id="IPR036720">
    <property type="entry name" value="RanGAP1_C_sf"/>
</dbReference>
<organism evidence="3 4">
    <name type="scientific">Clytia hemisphaerica</name>
    <dbReference type="NCBI Taxonomy" id="252671"/>
    <lineage>
        <taxon>Eukaryota</taxon>
        <taxon>Metazoa</taxon>
        <taxon>Cnidaria</taxon>
        <taxon>Hydrozoa</taxon>
        <taxon>Hydroidolina</taxon>
        <taxon>Leptothecata</taxon>
        <taxon>Obeliida</taxon>
        <taxon>Clytiidae</taxon>
        <taxon>Clytia</taxon>
    </lineage>
</organism>
<name>A0A7M5V3H2_9CNID</name>
<dbReference type="PROSITE" id="PS50297">
    <property type="entry name" value="ANK_REP_REGION"/>
    <property type="match status" value="1"/>
</dbReference>
<feature type="compositionally biased region" description="Polar residues" evidence="2">
    <location>
        <begin position="1566"/>
        <end position="1578"/>
    </location>
</feature>
<feature type="region of interest" description="Disordered" evidence="2">
    <location>
        <begin position="808"/>
        <end position="911"/>
    </location>
</feature>
<feature type="compositionally biased region" description="Low complexity" evidence="2">
    <location>
        <begin position="637"/>
        <end position="650"/>
    </location>
</feature>
<feature type="compositionally biased region" description="Basic and acidic residues" evidence="2">
    <location>
        <begin position="656"/>
        <end position="668"/>
    </location>
</feature>
<feature type="region of interest" description="Disordered" evidence="2">
    <location>
        <begin position="180"/>
        <end position="223"/>
    </location>
</feature>
<dbReference type="InterPro" id="IPR036770">
    <property type="entry name" value="Ankyrin_rpt-contain_sf"/>
</dbReference>
<dbReference type="SUPFAM" id="SSF69099">
    <property type="entry name" value="Ran-GTPase activating protein 1 (RanGAP1), C-terminal domain"/>
    <property type="match status" value="2"/>
</dbReference>
<dbReference type="GO" id="GO:0005096">
    <property type="term" value="F:GTPase activator activity"/>
    <property type="evidence" value="ECO:0007669"/>
    <property type="project" value="InterPro"/>
</dbReference>
<evidence type="ECO:0000256" key="2">
    <source>
        <dbReference type="SAM" id="MobiDB-lite"/>
    </source>
</evidence>
<accession>A0A7M5V3H2</accession>